<evidence type="ECO:0000313" key="1">
    <source>
        <dbReference type="EMBL" id="AKU94164.1"/>
    </source>
</evidence>
<dbReference type="SUPFAM" id="SSF55961">
    <property type="entry name" value="Bet v1-like"/>
    <property type="match status" value="1"/>
</dbReference>
<keyword evidence="2" id="KW-1185">Reference proteome</keyword>
<dbReference type="KEGG" id="llu:AKJ09_00828"/>
<dbReference type="OrthoDB" id="9801773at2"/>
<keyword evidence="1" id="KW-0131">Cell cycle</keyword>
<sequence length="160" mass="18986">MHHVLEREQLLPRSRAEVFAFFSHAENLEAITPSWLRFRIVTPLPIAMQEGTVIDYRLRLLGIPMRWRSRIDVWEPGVRFVDRQLVGPYARWVHFHEFDDVPGGVRMRDRVEYTLPGAPISDLVHPILRLQLDAIFAFRRRTIESAFLSTNRRPLRFRET</sequence>
<dbReference type="RefSeq" id="WP_146645804.1">
    <property type="nucleotide sequence ID" value="NZ_CP012333.1"/>
</dbReference>
<gene>
    <name evidence="1" type="ORF">AKJ09_00828</name>
</gene>
<dbReference type="Gene3D" id="3.30.530.20">
    <property type="match status" value="1"/>
</dbReference>
<name>A0A0K1PM31_9BACT</name>
<dbReference type="GO" id="GO:0051301">
    <property type="term" value="P:cell division"/>
    <property type="evidence" value="ECO:0007669"/>
    <property type="project" value="UniProtKB-KW"/>
</dbReference>
<dbReference type="Proteomes" id="UP000064967">
    <property type="component" value="Chromosome"/>
</dbReference>
<dbReference type="CDD" id="cd07820">
    <property type="entry name" value="SRPBCC_3"/>
    <property type="match status" value="1"/>
</dbReference>
<dbReference type="EMBL" id="CP012333">
    <property type="protein sequence ID" value="AKU94164.1"/>
    <property type="molecule type" value="Genomic_DNA"/>
</dbReference>
<dbReference type="STRING" id="1391654.AKJ09_00828"/>
<evidence type="ECO:0000313" key="2">
    <source>
        <dbReference type="Proteomes" id="UP000064967"/>
    </source>
</evidence>
<dbReference type="InterPro" id="IPR023393">
    <property type="entry name" value="START-like_dom_sf"/>
</dbReference>
<organism evidence="1 2">
    <name type="scientific">Labilithrix luteola</name>
    <dbReference type="NCBI Taxonomy" id="1391654"/>
    <lineage>
        <taxon>Bacteria</taxon>
        <taxon>Pseudomonadati</taxon>
        <taxon>Myxococcota</taxon>
        <taxon>Polyangia</taxon>
        <taxon>Polyangiales</taxon>
        <taxon>Labilitrichaceae</taxon>
        <taxon>Labilithrix</taxon>
    </lineage>
</organism>
<dbReference type="AlphaFoldDB" id="A0A0K1PM31"/>
<accession>A0A0K1PM31</accession>
<proteinExistence type="predicted"/>
<protein>
    <submittedName>
        <fullName evidence="1">Cell division inhibitor</fullName>
    </submittedName>
</protein>
<reference evidence="1 2" key="1">
    <citation type="submission" date="2015-08" db="EMBL/GenBank/DDBJ databases">
        <authorList>
            <person name="Babu N.S."/>
            <person name="Beckwith C.J."/>
            <person name="Beseler K.G."/>
            <person name="Brison A."/>
            <person name="Carone J.V."/>
            <person name="Caskin T.P."/>
            <person name="Diamond M."/>
            <person name="Durham M.E."/>
            <person name="Foxe J.M."/>
            <person name="Go M."/>
            <person name="Henderson B.A."/>
            <person name="Jones I.B."/>
            <person name="McGettigan J.A."/>
            <person name="Micheletti S.J."/>
            <person name="Nasrallah M.E."/>
            <person name="Ortiz D."/>
            <person name="Piller C.R."/>
            <person name="Privatt S.R."/>
            <person name="Schneider S.L."/>
            <person name="Sharp S."/>
            <person name="Smith T.C."/>
            <person name="Stanton J.D."/>
            <person name="Ullery H.E."/>
            <person name="Wilson R.J."/>
            <person name="Serrano M.G."/>
            <person name="Buck G."/>
            <person name="Lee V."/>
            <person name="Wang Y."/>
            <person name="Carvalho R."/>
            <person name="Voegtly L."/>
            <person name="Shi R."/>
            <person name="Duckworth R."/>
            <person name="Johnson A."/>
            <person name="Loviza R."/>
            <person name="Walstead R."/>
            <person name="Shah Z."/>
            <person name="Kiflezghi M."/>
            <person name="Wade K."/>
            <person name="Ball S.L."/>
            <person name="Bradley K.W."/>
            <person name="Asai D.J."/>
            <person name="Bowman C.A."/>
            <person name="Russell D.A."/>
            <person name="Pope W.H."/>
            <person name="Jacobs-Sera D."/>
            <person name="Hendrix R.W."/>
            <person name="Hatfull G.F."/>
        </authorList>
    </citation>
    <scope>NUCLEOTIDE SEQUENCE [LARGE SCALE GENOMIC DNA]</scope>
    <source>
        <strain evidence="1 2">DSM 27648</strain>
    </source>
</reference>
<keyword evidence="1" id="KW-0132">Cell division</keyword>